<dbReference type="EMBL" id="CP001299">
    <property type="protein sequence ID" value="ACK86223.1"/>
    <property type="molecule type" value="Genomic_DNA"/>
</dbReference>
<proteinExistence type="predicted"/>
<accession>B7L315</accession>
<reference evidence="3 5" key="2">
    <citation type="journal article" date="2012" name="J. Bacteriol.">
        <title>Complete genome sequences of six strains of the genus Methylobacterium.</title>
        <authorList>
            <person name="Marx C.J."/>
            <person name="Bringel F."/>
            <person name="Chistoserdova L."/>
            <person name="Moulin L."/>
            <person name="Farhan Ul Haque M."/>
            <person name="Fleischman D.E."/>
            <person name="Gruffaz C."/>
            <person name="Jourand P."/>
            <person name="Knief C."/>
            <person name="Lee M.C."/>
            <person name="Muller E.E."/>
            <person name="Nadalig T."/>
            <person name="Peyraud R."/>
            <person name="Roselli S."/>
            <person name="Russ L."/>
            <person name="Goodwin L.A."/>
            <person name="Ivanova N."/>
            <person name="Kyrpides N."/>
            <person name="Lajus A."/>
            <person name="Land M.L."/>
            <person name="Medigue C."/>
            <person name="Mikhailova N."/>
            <person name="Nolan M."/>
            <person name="Woyke T."/>
            <person name="Stolyar S."/>
            <person name="Vorholt J.A."/>
            <person name="Vuilleumier S."/>
        </authorList>
    </citation>
    <scope>NUCLEOTIDE SEQUENCE [LARGE SCALE GENOMIC DNA]</scope>
    <source>
        <strain evidence="3">CM4</strain>
        <strain evidence="5">CM4 / NCIMB 13688</strain>
        <plasmid evidence="3 5">pCMU01</plasmid>
    </source>
</reference>
<geneLocation type="plasmid" evidence="3 5">
    <name>pCMU01</name>
</geneLocation>
<dbReference type="AlphaFoldDB" id="B7L315"/>
<dbReference type="EMBL" id="CP001299">
    <property type="protein sequence ID" value="ACK86350.1"/>
    <property type="molecule type" value="Genomic_DNA"/>
</dbReference>
<dbReference type="InterPro" id="IPR025959">
    <property type="entry name" value="Winged_HTH_dom"/>
</dbReference>
<evidence type="ECO:0000313" key="4">
    <source>
        <dbReference type="EMBL" id="ACK86350.1"/>
    </source>
</evidence>
<protein>
    <submittedName>
        <fullName evidence="3">Transposase and inactivated derivatives-like protein</fullName>
    </submittedName>
</protein>
<organism evidence="3 5">
    <name type="scientific">Methylorubrum extorquens (strain CM4 / NCIMB 13688)</name>
    <name type="common">Methylobacterium extorquens</name>
    <dbReference type="NCBI Taxonomy" id="440085"/>
    <lineage>
        <taxon>Bacteria</taxon>
        <taxon>Pseudomonadati</taxon>
        <taxon>Pseudomonadota</taxon>
        <taxon>Alphaproteobacteria</taxon>
        <taxon>Hyphomicrobiales</taxon>
        <taxon>Methylobacteriaceae</taxon>
        <taxon>Methylorubrum</taxon>
    </lineage>
</organism>
<evidence type="ECO:0000259" key="1">
    <source>
        <dbReference type="Pfam" id="PF13358"/>
    </source>
</evidence>
<keyword evidence="3" id="KW-0614">Plasmid</keyword>
<dbReference type="Gene3D" id="3.30.420.10">
    <property type="entry name" value="Ribonuclease H-like superfamily/Ribonuclease H"/>
    <property type="match status" value="1"/>
</dbReference>
<dbReference type="SUPFAM" id="SSF46689">
    <property type="entry name" value="Homeodomain-like"/>
    <property type="match status" value="1"/>
</dbReference>
<dbReference type="KEGG" id="mch:Mchl_5622"/>
<dbReference type="HOGENOM" id="CLU_056788_3_0_5"/>
<reference evidence="3 5" key="1">
    <citation type="submission" date="2008-12" db="EMBL/GenBank/DDBJ databases">
        <title>Complete sequence of plasmid1 of Methylobacterium chloromethanicum CM4.</title>
        <authorList>
            <consortium name="US DOE Joint Genome Institute"/>
            <person name="Lucas S."/>
            <person name="Copeland A."/>
            <person name="Lapidus A."/>
            <person name="Glavina del Rio T."/>
            <person name="Dalin E."/>
            <person name="Tice H."/>
            <person name="Bruce D."/>
            <person name="Goodwin L."/>
            <person name="Pitluck S."/>
            <person name="Chertkov O."/>
            <person name="Brettin T."/>
            <person name="Detter J.C."/>
            <person name="Han C."/>
            <person name="Larimer F."/>
            <person name="Land M."/>
            <person name="Hauser L."/>
            <person name="Kyrpides N."/>
            <person name="Mikhailova N."/>
            <person name="Marx C."/>
            <person name="Richardson P."/>
        </authorList>
    </citation>
    <scope>NUCLEOTIDE SEQUENCE [LARGE SCALE GENOMIC DNA]</scope>
    <source>
        <strain evidence="3">CM4</strain>
        <strain evidence="5">CM4 / NCIMB 13688</strain>
        <plasmid evidence="3 5">pCMU01</plasmid>
    </source>
</reference>
<dbReference type="KEGG" id="mch:Mchl_5479"/>
<dbReference type="InterPro" id="IPR036397">
    <property type="entry name" value="RNaseH_sf"/>
</dbReference>
<dbReference type="InterPro" id="IPR047655">
    <property type="entry name" value="Transpos_IS630-like"/>
</dbReference>
<evidence type="ECO:0000259" key="2">
    <source>
        <dbReference type="Pfam" id="PF13592"/>
    </source>
</evidence>
<dbReference type="Pfam" id="PF13592">
    <property type="entry name" value="HTH_33"/>
    <property type="match status" value="1"/>
</dbReference>
<dbReference type="NCBIfam" id="NF033545">
    <property type="entry name" value="transpos_IS630"/>
    <property type="match status" value="1"/>
</dbReference>
<evidence type="ECO:0000313" key="3">
    <source>
        <dbReference type="EMBL" id="ACK86223.1"/>
    </source>
</evidence>
<gene>
    <name evidence="3" type="ordered locus">Mchl_5479</name>
    <name evidence="4" type="ordered locus">Mchl_5622</name>
</gene>
<dbReference type="InterPro" id="IPR038717">
    <property type="entry name" value="Tc1-like_DDE_dom"/>
</dbReference>
<feature type="domain" description="Tc1-like transposase DDE" evidence="1">
    <location>
        <begin position="185"/>
        <end position="323"/>
    </location>
</feature>
<dbReference type="Pfam" id="PF13551">
    <property type="entry name" value="HTH_29"/>
    <property type="match status" value="1"/>
</dbReference>
<dbReference type="GO" id="GO:0003676">
    <property type="term" value="F:nucleic acid binding"/>
    <property type="evidence" value="ECO:0007669"/>
    <property type="project" value="InterPro"/>
</dbReference>
<dbReference type="InterPro" id="IPR009057">
    <property type="entry name" value="Homeodomain-like_sf"/>
</dbReference>
<dbReference type="Proteomes" id="UP000002385">
    <property type="component" value="Plasmid pCMU01"/>
</dbReference>
<evidence type="ECO:0000313" key="5">
    <source>
        <dbReference type="Proteomes" id="UP000002385"/>
    </source>
</evidence>
<name>B7L315_METC4</name>
<sequence>MSKAVDLREDFDADGLRRLARRSCDAGQSRRLLALAAIYEGASRMQAARIGAVGLQTVRDWVLAFNAAGPDGLIERKKPGPRFKLDDAQRQALAAVVEEGPDLERHGVVRWRLKDLAAWLFERFGVSLDESSVGREVKRMGYAKLSARPRHHRQDPKALTAFKKNLPARLRAIRARLPTGTPLELWWQDEARVGQKNTAPRRWARKGSRPAAPKDQRTASAYIFGAICPEKGKGAGLVLPRCATPAMNAHLTEISRAVDPGAHAVLILDGAGWHVAADLVVPDNITLLTLPAHAPELNPVENVWQFLRENWLGDRIFDSYEDILDQCCDAWNKLVAQPWTIMSLGLRQWAHRL</sequence>
<feature type="domain" description="Winged helix-turn helix" evidence="2">
    <location>
        <begin position="108"/>
        <end position="165"/>
    </location>
</feature>
<dbReference type="RefSeq" id="WP_012606126.1">
    <property type="nucleotide sequence ID" value="NC_011758.1"/>
</dbReference>
<dbReference type="Pfam" id="PF13358">
    <property type="entry name" value="DDE_3"/>
    <property type="match status" value="1"/>
</dbReference>